<dbReference type="OrthoDB" id="1421013at2759"/>
<dbReference type="Proteomes" id="UP000316759">
    <property type="component" value="Unassembled WGS sequence"/>
</dbReference>
<dbReference type="Pfam" id="PF04000">
    <property type="entry name" value="Sas10_Utp3"/>
    <property type="match status" value="1"/>
</dbReference>
<keyword evidence="6 7" id="KW-0539">Nucleus</keyword>
<dbReference type="PANTHER" id="PTHR15341:SF3">
    <property type="entry name" value="NUCLEAR NUCLEIC ACID-BINDING PROTEIN C1D"/>
    <property type="match status" value="1"/>
</dbReference>
<evidence type="ECO:0000256" key="5">
    <source>
        <dbReference type="ARBA" id="ARBA00022884"/>
    </source>
</evidence>
<feature type="region of interest" description="Disordered" evidence="8">
    <location>
        <begin position="135"/>
        <end position="155"/>
    </location>
</feature>
<dbReference type="GO" id="GO:0010468">
    <property type="term" value="P:regulation of gene expression"/>
    <property type="evidence" value="ECO:0007669"/>
    <property type="project" value="TreeGrafter"/>
</dbReference>
<dbReference type="InterPro" id="IPR007146">
    <property type="entry name" value="Sas10/Utp3/C1D"/>
</dbReference>
<organism evidence="9 10">
    <name type="scientific">Fasciola gigantica</name>
    <name type="common">Giant liver fluke</name>
    <dbReference type="NCBI Taxonomy" id="46835"/>
    <lineage>
        <taxon>Eukaryota</taxon>
        <taxon>Metazoa</taxon>
        <taxon>Spiralia</taxon>
        <taxon>Lophotrochozoa</taxon>
        <taxon>Platyhelminthes</taxon>
        <taxon>Trematoda</taxon>
        <taxon>Digenea</taxon>
        <taxon>Plagiorchiida</taxon>
        <taxon>Echinostomata</taxon>
        <taxon>Echinostomatoidea</taxon>
        <taxon>Fasciolidae</taxon>
        <taxon>Fasciola</taxon>
    </lineage>
</organism>
<comment type="similarity">
    <text evidence="2 7">Belongs to the C1D family.</text>
</comment>
<dbReference type="GO" id="GO:0005737">
    <property type="term" value="C:cytoplasm"/>
    <property type="evidence" value="ECO:0007669"/>
    <property type="project" value="UniProtKB-SubCell"/>
</dbReference>
<dbReference type="EMBL" id="SUNJ01003427">
    <property type="protein sequence ID" value="TPP65274.1"/>
    <property type="molecule type" value="Genomic_DNA"/>
</dbReference>
<evidence type="ECO:0000256" key="7">
    <source>
        <dbReference type="RuleBase" id="RU368003"/>
    </source>
</evidence>
<keyword evidence="7 9" id="KW-0238">DNA-binding</keyword>
<dbReference type="GO" id="GO:0000178">
    <property type="term" value="C:exosome (RNase complex)"/>
    <property type="evidence" value="ECO:0007669"/>
    <property type="project" value="TreeGrafter"/>
</dbReference>
<dbReference type="GO" id="GO:0005730">
    <property type="term" value="C:nucleolus"/>
    <property type="evidence" value="ECO:0007669"/>
    <property type="project" value="UniProtKB-SubCell"/>
</dbReference>
<evidence type="ECO:0000256" key="2">
    <source>
        <dbReference type="ARBA" id="ARBA00009154"/>
    </source>
</evidence>
<dbReference type="GO" id="GO:0000460">
    <property type="term" value="P:maturation of 5.8S rRNA"/>
    <property type="evidence" value="ECO:0007669"/>
    <property type="project" value="TreeGrafter"/>
</dbReference>
<gene>
    <name evidence="9" type="ORF">FGIG_06188</name>
</gene>
<evidence type="ECO:0000256" key="6">
    <source>
        <dbReference type="ARBA" id="ARBA00023242"/>
    </source>
</evidence>
<accession>A0A504YUU3</accession>
<reference evidence="9 10" key="1">
    <citation type="submission" date="2019-04" db="EMBL/GenBank/DDBJ databases">
        <title>Annotation for the trematode Fasciola gigantica.</title>
        <authorList>
            <person name="Choi Y.-J."/>
        </authorList>
    </citation>
    <scope>NUCLEOTIDE SEQUENCE [LARGE SCALE GENOMIC DNA]</scope>
    <source>
        <strain evidence="9">Uganda_cow_1</strain>
    </source>
</reference>
<evidence type="ECO:0000256" key="3">
    <source>
        <dbReference type="ARBA" id="ARBA00015212"/>
    </source>
</evidence>
<dbReference type="STRING" id="46835.A0A504YUU3"/>
<dbReference type="AlphaFoldDB" id="A0A504YUU3"/>
<comment type="subcellular location">
    <subcellularLocation>
        <location evidence="7">Cytoplasm</location>
    </subcellularLocation>
    <subcellularLocation>
        <location evidence="7">Nucleus</location>
        <location evidence="7">Nucleolus</location>
    </subcellularLocation>
    <subcellularLocation>
        <location evidence="1 7">Nucleus</location>
    </subcellularLocation>
</comment>
<proteinExistence type="inferred from homology"/>
<comment type="subunit">
    <text evidence="7">Monomer and homodimer.</text>
</comment>
<evidence type="ECO:0000256" key="8">
    <source>
        <dbReference type="SAM" id="MobiDB-lite"/>
    </source>
</evidence>
<keyword evidence="10" id="KW-1185">Reference proteome</keyword>
<dbReference type="PANTHER" id="PTHR15341">
    <property type="entry name" value="SUN-COR STEROID HORMONE RECEPTOR CO-REPRESSOR"/>
    <property type="match status" value="1"/>
</dbReference>
<name>A0A504YUU3_FASGI</name>
<keyword evidence="4 7" id="KW-0698">rRNA processing</keyword>
<evidence type="ECO:0000313" key="9">
    <source>
        <dbReference type="EMBL" id="TPP65274.1"/>
    </source>
</evidence>
<keyword evidence="7" id="KW-0963">Cytoplasm</keyword>
<comment type="function">
    <text evidence="7">Plays a role in the recruitment of the exosome to pre-rRNA to mediate the 3'-5' end processing of the 5.8S rRNA.</text>
</comment>
<comment type="caution">
    <text evidence="9">The sequence shown here is derived from an EMBL/GenBank/DDBJ whole genome shotgun (WGS) entry which is preliminary data.</text>
</comment>
<keyword evidence="5 7" id="KW-0694">RNA-binding</keyword>
<evidence type="ECO:0000256" key="1">
    <source>
        <dbReference type="ARBA" id="ARBA00004123"/>
    </source>
</evidence>
<protein>
    <recommendedName>
        <fullName evidence="3 7">Nuclear nucleic acid-binding protein C1D</fullName>
    </recommendedName>
</protein>
<dbReference type="GO" id="GO:0003677">
    <property type="term" value="F:DNA binding"/>
    <property type="evidence" value="ECO:0007669"/>
    <property type="project" value="UniProtKB-KW"/>
</dbReference>
<dbReference type="GO" id="GO:0003723">
    <property type="term" value="F:RNA binding"/>
    <property type="evidence" value="ECO:0007669"/>
    <property type="project" value="UniProtKB-UniRule"/>
</dbReference>
<dbReference type="InterPro" id="IPR011082">
    <property type="entry name" value="Exosome-assoc_fac/DNA_repair"/>
</dbReference>
<evidence type="ECO:0000256" key="4">
    <source>
        <dbReference type="ARBA" id="ARBA00022552"/>
    </source>
</evidence>
<sequence length="155" mass="17835">MTETSIFDEIPEEISRHLVSFSEVIDDIESFVNQYAKQQKENDEPKNVLEGVKAELSLCYAFNALFFGKTVLTFSRFLVYLRCNGVQTNSHPIMQELNRVMDAMKRCRALTEKATTAQLRPDKEAASRFIKHALWQSAHSKAKKRRTETEEGSSR</sequence>
<evidence type="ECO:0000313" key="10">
    <source>
        <dbReference type="Proteomes" id="UP000316759"/>
    </source>
</evidence>